<evidence type="ECO:0000313" key="3">
    <source>
        <dbReference type="EMBL" id="KMQ80846.1"/>
    </source>
</evidence>
<feature type="compositionally biased region" description="Low complexity" evidence="1">
    <location>
        <begin position="281"/>
        <end position="295"/>
    </location>
</feature>
<keyword evidence="2" id="KW-0472">Membrane</keyword>
<dbReference type="Gene3D" id="1.20.58.2200">
    <property type="match status" value="1"/>
</dbReference>
<organism evidence="3 4">
    <name type="scientific">Candidatus Burkholderia pumila</name>
    <dbReference type="NCBI Taxonomy" id="1090375"/>
    <lineage>
        <taxon>Bacteria</taxon>
        <taxon>Pseudomonadati</taxon>
        <taxon>Pseudomonadota</taxon>
        <taxon>Betaproteobacteria</taxon>
        <taxon>Burkholderiales</taxon>
        <taxon>Burkholderiaceae</taxon>
        <taxon>Burkholderia</taxon>
    </lineage>
</organism>
<dbReference type="Proteomes" id="UP000242951">
    <property type="component" value="Unassembled WGS sequence"/>
</dbReference>
<name>A0ABR5HN82_9BURK</name>
<feature type="compositionally biased region" description="Basic and acidic residues" evidence="1">
    <location>
        <begin position="338"/>
        <end position="358"/>
    </location>
</feature>
<dbReference type="EMBL" id="LELG01000035">
    <property type="protein sequence ID" value="KMQ80846.1"/>
    <property type="molecule type" value="Genomic_DNA"/>
</dbReference>
<dbReference type="NCBIfam" id="TIGR03504">
    <property type="entry name" value="FimV_Cterm"/>
    <property type="match status" value="1"/>
</dbReference>
<proteinExistence type="predicted"/>
<keyword evidence="2" id="KW-1133">Transmembrane helix</keyword>
<evidence type="ECO:0000256" key="1">
    <source>
        <dbReference type="SAM" id="MobiDB-lite"/>
    </source>
</evidence>
<keyword evidence="2 3" id="KW-0812">Transmembrane</keyword>
<feature type="transmembrane region" description="Helical" evidence="2">
    <location>
        <begin position="12"/>
        <end position="31"/>
    </location>
</feature>
<feature type="region of interest" description="Disordered" evidence="1">
    <location>
        <begin position="223"/>
        <end position="250"/>
    </location>
</feature>
<protein>
    <submittedName>
        <fullName evidence="3">Transmembrane protein</fullName>
    </submittedName>
</protein>
<feature type="compositionally biased region" description="Basic and acidic residues" evidence="1">
    <location>
        <begin position="223"/>
        <end position="235"/>
    </location>
</feature>
<gene>
    <name evidence="3" type="ORF">BPMI_00487c</name>
</gene>
<dbReference type="InterPro" id="IPR038440">
    <property type="entry name" value="FimV_C_sf"/>
</dbReference>
<dbReference type="InterPro" id="IPR020011">
    <property type="entry name" value="FimV_C"/>
</dbReference>
<keyword evidence="4" id="KW-1185">Reference proteome</keyword>
<feature type="transmembrane region" description="Helical" evidence="2">
    <location>
        <begin position="165"/>
        <end position="184"/>
    </location>
</feature>
<reference evidence="3 4" key="1">
    <citation type="submission" date="2015-06" db="EMBL/GenBank/DDBJ databases">
        <title>Comparative genomics of Burkholderia leaf nodule symbionts.</title>
        <authorList>
            <person name="Carlier A."/>
            <person name="Eberl L."/>
            <person name="Pinto-Carbo M."/>
        </authorList>
    </citation>
    <scope>NUCLEOTIDE SEQUENCE [LARGE SCALE GENOMIC DNA]</scope>
    <source>
        <strain evidence="3 4">UZHbot3</strain>
    </source>
</reference>
<evidence type="ECO:0000256" key="2">
    <source>
        <dbReference type="SAM" id="Phobius"/>
    </source>
</evidence>
<accession>A0ABR5HN82</accession>
<feature type="region of interest" description="Disordered" evidence="1">
    <location>
        <begin position="272"/>
        <end position="378"/>
    </location>
</feature>
<comment type="caution">
    <text evidence="3">The sequence shown here is derived from an EMBL/GenBank/DDBJ whole genome shotgun (WGS) entry which is preliminary data.</text>
</comment>
<evidence type="ECO:0000313" key="4">
    <source>
        <dbReference type="Proteomes" id="UP000242951"/>
    </source>
</evidence>
<sequence length="555" mass="57603">MIQRPARSFISSLRAALAATSVAFCAMYWVMPGDVFSQASAPVKGQTYAVKPGQSLNDVAGDLTGSKDKDVRAAMARKLFDANPNAFGNHDINKLELGAVLNVPAADGAGGASASAAEAAPAQPQASVAAASESAPVAAAPASDAEAAASEVAPPGPAKVGPDPALYGATVALLIVLALVWKWLSGKRARARVAVANAEDSGARATRTFATMEEALADAAARNKELRQQKSRETQANEATTLDAKAIQRPDDSELNAVAASMVRYEAAQAFATPTEKDAPESTQTATSSEATTQPAQPPVAPFAPAAPASHYPDFVPPVHPAATNEAGTRESLTQEIAAREADEREAAAKEAEEHAAEQRATGGDHEEDEPSTADRFPMPKFPQEAIQALDSLEFGLPPRMDLTLNLPIGTITSRGAEPLAPPAASFAPIDPAPVVSQPVVDMQPPHQPLESVASQIETGTTGAGSVAGLGATQFAPLSLDFDSKLPRSYTEPLLPMTTAQLAAIARNKLEQAGEYIELDDLPGARTLLQEMIASNDPATRQRAATMLSTLAPHS</sequence>